<keyword evidence="1" id="KW-0812">Transmembrane</keyword>
<keyword evidence="3" id="KW-1185">Reference proteome</keyword>
<dbReference type="EMBL" id="CP042193">
    <property type="protein sequence ID" value="QDS73365.1"/>
    <property type="molecule type" value="Genomic_DNA"/>
</dbReference>
<name>A0A517LCJ8_9PEZI</name>
<protein>
    <submittedName>
        <fullName evidence="2">Uncharacterized protein</fullName>
    </submittedName>
</protein>
<evidence type="ECO:0000313" key="3">
    <source>
        <dbReference type="Proteomes" id="UP000316270"/>
    </source>
</evidence>
<feature type="transmembrane region" description="Helical" evidence="1">
    <location>
        <begin position="12"/>
        <end position="31"/>
    </location>
</feature>
<accession>A0A517LCJ8</accession>
<dbReference type="Proteomes" id="UP000316270">
    <property type="component" value="Chromosome 9"/>
</dbReference>
<dbReference type="AlphaFoldDB" id="A0A517LCJ8"/>
<reference evidence="2 3" key="1">
    <citation type="submission" date="2019-07" db="EMBL/GenBank/DDBJ databases">
        <title>Finished genome of Venturia effusa.</title>
        <authorList>
            <person name="Young C.A."/>
            <person name="Cox M.P."/>
            <person name="Ganley A.R.D."/>
            <person name="David W.J."/>
        </authorList>
    </citation>
    <scope>NUCLEOTIDE SEQUENCE [LARGE SCALE GENOMIC DNA]</scope>
    <source>
        <strain evidence="3">albino</strain>
    </source>
</reference>
<keyword evidence="1" id="KW-1133">Transmembrane helix</keyword>
<sequence length="124" mass="13473">MSKSSSPAYPTVAALFGAALLATFLFLSVKIGLHMYQSTGLNLAAISALVLFGLIGYVIVAAIIETDMNRSEFVRSWLPAASVGYEDISSSWWQGLRSEGCKTHCDQRQDGEEQRQLLNQAQAS</sequence>
<feature type="transmembrane region" description="Helical" evidence="1">
    <location>
        <begin position="43"/>
        <end position="64"/>
    </location>
</feature>
<proteinExistence type="predicted"/>
<organism evidence="2 3">
    <name type="scientific">Venturia effusa</name>
    <dbReference type="NCBI Taxonomy" id="50376"/>
    <lineage>
        <taxon>Eukaryota</taxon>
        <taxon>Fungi</taxon>
        <taxon>Dikarya</taxon>
        <taxon>Ascomycota</taxon>
        <taxon>Pezizomycotina</taxon>
        <taxon>Dothideomycetes</taxon>
        <taxon>Pleosporomycetidae</taxon>
        <taxon>Venturiales</taxon>
        <taxon>Venturiaceae</taxon>
        <taxon>Venturia</taxon>
    </lineage>
</organism>
<evidence type="ECO:0000313" key="2">
    <source>
        <dbReference type="EMBL" id="QDS73365.1"/>
    </source>
</evidence>
<gene>
    <name evidence="2" type="ORF">FKW77_007136</name>
</gene>
<evidence type="ECO:0000256" key="1">
    <source>
        <dbReference type="SAM" id="Phobius"/>
    </source>
</evidence>
<keyword evidence="1" id="KW-0472">Membrane</keyword>